<dbReference type="PANTHER" id="PTHR13939:SF0">
    <property type="entry name" value="NMN AMIDOHYDROLASE-LIKE PROTEIN YFAY"/>
    <property type="match status" value="1"/>
</dbReference>
<dbReference type="InterPro" id="IPR008135">
    <property type="entry name" value="Competence-induced_CinA"/>
</dbReference>
<dbReference type="RefSeq" id="WP_281819119.1">
    <property type="nucleotide sequence ID" value="NZ_BRLB01000021.1"/>
</dbReference>
<dbReference type="Gene3D" id="3.90.950.20">
    <property type="entry name" value="CinA-like"/>
    <property type="match status" value="1"/>
</dbReference>
<dbReference type="InterPro" id="IPR041424">
    <property type="entry name" value="CinA_KH"/>
</dbReference>
<proteinExistence type="inferred from homology"/>
<evidence type="ECO:0000313" key="4">
    <source>
        <dbReference type="Proteomes" id="UP001144256"/>
    </source>
</evidence>
<evidence type="ECO:0000313" key="3">
    <source>
        <dbReference type="EMBL" id="GKX31816.1"/>
    </source>
</evidence>
<accession>A0A9W6DG11</accession>
<dbReference type="SUPFAM" id="SSF142433">
    <property type="entry name" value="CinA-like"/>
    <property type="match status" value="1"/>
</dbReference>
<gene>
    <name evidence="1 3" type="primary">cinA</name>
    <name evidence="3" type="ORF">SH1V18_42960</name>
</gene>
<comment type="caution">
    <text evidence="3">The sequence shown here is derived from an EMBL/GenBank/DDBJ whole genome shotgun (WGS) entry which is preliminary data.</text>
</comment>
<dbReference type="InterPro" id="IPR008136">
    <property type="entry name" value="CinA_C"/>
</dbReference>
<dbReference type="Gene3D" id="3.40.980.10">
    <property type="entry name" value="MoaB/Mog-like domain"/>
    <property type="match status" value="1"/>
</dbReference>
<dbReference type="HAMAP" id="MF_00226_B">
    <property type="entry name" value="CinA_B"/>
    <property type="match status" value="1"/>
</dbReference>
<keyword evidence="4" id="KW-1185">Reference proteome</keyword>
<dbReference type="PANTHER" id="PTHR13939">
    <property type="entry name" value="NICOTINAMIDE-NUCLEOTIDE AMIDOHYDROLASE PNCC"/>
    <property type="match status" value="1"/>
</dbReference>
<dbReference type="CDD" id="cd00885">
    <property type="entry name" value="cinA"/>
    <property type="match status" value="1"/>
</dbReference>
<comment type="similarity">
    <text evidence="1">Belongs to the CinA family.</text>
</comment>
<dbReference type="Proteomes" id="UP001144256">
    <property type="component" value="Unassembled WGS sequence"/>
</dbReference>
<evidence type="ECO:0000256" key="1">
    <source>
        <dbReference type="HAMAP-Rule" id="MF_00226"/>
    </source>
</evidence>
<dbReference type="PIRSF" id="PIRSF006728">
    <property type="entry name" value="CinA"/>
    <property type="match status" value="1"/>
</dbReference>
<name>A0A9W6DG11_9FIRM</name>
<feature type="domain" description="MoaB/Mog" evidence="2">
    <location>
        <begin position="4"/>
        <end position="171"/>
    </location>
</feature>
<dbReference type="InterPro" id="IPR036425">
    <property type="entry name" value="MoaB/Mog-like_dom_sf"/>
</dbReference>
<dbReference type="NCBIfam" id="TIGR00200">
    <property type="entry name" value="cinA_nterm"/>
    <property type="match status" value="1"/>
</dbReference>
<organism evidence="3 4">
    <name type="scientific">Vallitalea longa</name>
    <dbReference type="NCBI Taxonomy" id="2936439"/>
    <lineage>
        <taxon>Bacteria</taxon>
        <taxon>Bacillati</taxon>
        <taxon>Bacillota</taxon>
        <taxon>Clostridia</taxon>
        <taxon>Lachnospirales</taxon>
        <taxon>Vallitaleaceae</taxon>
        <taxon>Vallitalea</taxon>
    </lineage>
</organism>
<dbReference type="InterPro" id="IPR036653">
    <property type="entry name" value="CinA-like_C"/>
</dbReference>
<dbReference type="NCBIfam" id="NF001813">
    <property type="entry name" value="PRK00549.1"/>
    <property type="match status" value="1"/>
</dbReference>
<dbReference type="Pfam" id="PF18146">
    <property type="entry name" value="CinA_KH"/>
    <property type="match status" value="1"/>
</dbReference>
<dbReference type="NCBIfam" id="TIGR00177">
    <property type="entry name" value="molyb_syn"/>
    <property type="match status" value="1"/>
</dbReference>
<dbReference type="SUPFAM" id="SSF53218">
    <property type="entry name" value="Molybdenum cofactor biosynthesis proteins"/>
    <property type="match status" value="1"/>
</dbReference>
<dbReference type="Gene3D" id="3.30.70.2860">
    <property type="match status" value="1"/>
</dbReference>
<dbReference type="Pfam" id="PF02464">
    <property type="entry name" value="CinA"/>
    <property type="match status" value="1"/>
</dbReference>
<dbReference type="EMBL" id="BRLB01000021">
    <property type="protein sequence ID" value="GKX31816.1"/>
    <property type="molecule type" value="Genomic_DNA"/>
</dbReference>
<dbReference type="NCBIfam" id="TIGR00199">
    <property type="entry name" value="PncC_domain"/>
    <property type="match status" value="1"/>
</dbReference>
<protein>
    <recommendedName>
        <fullName evidence="1">Putative competence-damage inducible protein</fullName>
    </recommendedName>
</protein>
<evidence type="ECO:0000259" key="2">
    <source>
        <dbReference type="SMART" id="SM00852"/>
    </source>
</evidence>
<sequence>MTAEIIAIGTELLLGDILNTNAQYLSRQLADMGISVYYQSVVGDNVDRLKETLKNAMNRTSIIITTGGLGPTTDDLSKETIAKLLDLPLVEHEESRDRIIDFFKNRNIDMAENNLKQAYIPKGAIVLKNDNGTAPGFIVNTKKNTIVVLPGPPSEMKPMFESEVKKELKKLNEGVILSRTVKLCGIGESTVAKILQDVIDKQTNPTIAPYAKDGEVHLRITAKTDNETEAVNLIDDMQQKVDEYVGDYIYTTDEKTLEETLVSTLKDKNLTLSVAESCTGGMLSGRIINCSGVSEVYKEGLITYSNEAKMKYLGVKEETLAKHGAVSEETAREMVEGLISKCKTDTAISVTGIAGPTGGTAQKPVGLVYIGVHYNGTTTVKKCNFYGNRQKVRTRAVVEGLIMLWNLVK</sequence>
<dbReference type="AlphaFoldDB" id="A0A9W6DG11"/>
<dbReference type="InterPro" id="IPR050101">
    <property type="entry name" value="CinA"/>
</dbReference>
<dbReference type="SMART" id="SM00852">
    <property type="entry name" value="MoCF_biosynth"/>
    <property type="match status" value="1"/>
</dbReference>
<reference evidence="3" key="1">
    <citation type="submission" date="2022-06" db="EMBL/GenBank/DDBJ databases">
        <title>Vallitalea longa sp. nov., an anaerobic bacterium isolated from marine sediment.</title>
        <authorList>
            <person name="Hirano S."/>
            <person name="Terahara T."/>
            <person name="Mori K."/>
            <person name="Hamada M."/>
            <person name="Matsumoto R."/>
            <person name="Kobayashi T."/>
        </authorList>
    </citation>
    <scope>NUCLEOTIDE SEQUENCE</scope>
    <source>
        <strain evidence="3">SH18-1</strain>
    </source>
</reference>
<dbReference type="Pfam" id="PF00994">
    <property type="entry name" value="MoCF_biosynth"/>
    <property type="match status" value="1"/>
</dbReference>
<dbReference type="InterPro" id="IPR001453">
    <property type="entry name" value="MoaB/Mog_dom"/>
</dbReference>